<comment type="caution">
    <text evidence="2">The sequence shown here is derived from an EMBL/GenBank/DDBJ whole genome shotgun (WGS) entry which is preliminary data.</text>
</comment>
<organism evidence="2 3">
    <name type="scientific">Pseudomonas juntendi</name>
    <dbReference type="NCBI Taxonomy" id="2666183"/>
    <lineage>
        <taxon>Bacteria</taxon>
        <taxon>Pseudomonadati</taxon>
        <taxon>Pseudomonadota</taxon>
        <taxon>Gammaproteobacteria</taxon>
        <taxon>Pseudomonadales</taxon>
        <taxon>Pseudomonadaceae</taxon>
        <taxon>Pseudomonas</taxon>
    </lineage>
</organism>
<protein>
    <submittedName>
        <fullName evidence="2">Uncharacterized protein</fullName>
    </submittedName>
</protein>
<dbReference type="Proteomes" id="UP000556620">
    <property type="component" value="Unassembled WGS sequence"/>
</dbReference>
<feature type="region of interest" description="Disordered" evidence="1">
    <location>
        <begin position="1"/>
        <end position="20"/>
    </location>
</feature>
<reference evidence="2 3" key="1">
    <citation type="submission" date="2020-07" db="EMBL/GenBank/DDBJ databases">
        <title>Diversity of carbapenemase encoding genes among Pseudomonas putida group clinical isolates in a tertiary Brazilian hospital.</title>
        <authorList>
            <person name="Alberto-Lei F."/>
            <person name="Nodari C.S."/>
            <person name="Streling A.P."/>
            <person name="Paulino J.T."/>
            <person name="Bessa-Neto F.O."/>
            <person name="Cayo R."/>
            <person name="Gales A.C."/>
        </authorList>
    </citation>
    <scope>NUCLEOTIDE SEQUENCE [LARGE SCALE GENOMIC DNA]</scope>
    <source>
        <strain evidence="2 3">14535</strain>
    </source>
</reference>
<gene>
    <name evidence="2" type="ORF">H4C44_24355</name>
</gene>
<evidence type="ECO:0000256" key="1">
    <source>
        <dbReference type="SAM" id="MobiDB-lite"/>
    </source>
</evidence>
<proteinExistence type="predicted"/>
<dbReference type="EMBL" id="JACGCU010000065">
    <property type="protein sequence ID" value="MBA6062296.1"/>
    <property type="molecule type" value="Genomic_DNA"/>
</dbReference>
<feature type="compositionally biased region" description="Polar residues" evidence="1">
    <location>
        <begin position="1"/>
        <end position="16"/>
    </location>
</feature>
<evidence type="ECO:0000313" key="3">
    <source>
        <dbReference type="Proteomes" id="UP000556620"/>
    </source>
</evidence>
<sequence length="131" mass="14398">MHPKNTTGHNRTQYPPSTDEWPQPFAIISICGPDTGAQLPPVSGKDLENECVDLLRQAYPFARLVCVPPRATAELAELQQQADRHRDIIISCREAEFPASVYAERLGLSMVFGEVAPQNLTSPARGAEVTQ</sequence>
<dbReference type="AlphaFoldDB" id="A0A7W2JNP0"/>
<evidence type="ECO:0000313" key="2">
    <source>
        <dbReference type="EMBL" id="MBA6062296.1"/>
    </source>
</evidence>
<name>A0A7W2JNP0_9PSED</name>
<accession>A0A7W2JNP0</accession>
<dbReference type="RefSeq" id="WP_137188597.1">
    <property type="nucleotide sequence ID" value="NZ_JACGCU010000065.1"/>
</dbReference>